<sequence>MSSPPHNVSDHLLDRLSAWGVRRLFGYSGDGINGVMGALHRAGERFEFVQVAHEELAGLMATAHAKFTGEVGVCVCTSGPGAIHLLNGLYDAKLDHQPVVAIVGQQPRMALGSDFQQEVDLLSLFKDVAHEFVQVCMVPEQAAHLVDRAMRIAKATRSPTCVIVPDDVQMLPYSEPPRAHGAVPSSSAAIRRPHVVPGDAALAQGAAVLNEGSRVAILVGAGARGALAEIETIADLLGAGVSTALNGRAVVPDDRPWMTGSIGLLGTKPSYDLMDGCDTLLVVGSSFPYSEWLPEPGSARGVQIDIDARLIGTRYPMEVNLVGDAADTLNALIPLVSRKADRGWREEIEAGVARWWRTLDELAHQPADPINPQLVFHELSARLPARCILTADSGSATNWWTRHIKMPAGTDAALSGTLASMGPAVPYALAAKFAHPDRPVIAAVGDGAMQMLGINALLDIALYAERWSDQRLIVCVLNNRDLNQVTWEQRVLAGDPKLDSSQVLPDFDHAAFARQIGLHGARIDRPEDVASAWDAALAAGRPAVLEFLTDPEVPPLPPHIRFEHAQKLAQTIVAGDPAAPHFVRHALRGKLAELLTR</sequence>
<dbReference type="PANTHER" id="PTHR42981:SF2">
    <property type="entry name" value="PYRUVATE DEHYDROGENASE [UBIQUINONE]"/>
    <property type="match status" value="1"/>
</dbReference>
<dbReference type="InterPro" id="IPR012000">
    <property type="entry name" value="Thiamin_PyroP_enz_cen_dom"/>
</dbReference>
<evidence type="ECO:0000313" key="7">
    <source>
        <dbReference type="EMBL" id="CAA9529897.1"/>
    </source>
</evidence>
<feature type="domain" description="Thiamine pyrophosphate enzyme N-terminal TPP-binding" evidence="6">
    <location>
        <begin position="7"/>
        <end position="123"/>
    </location>
</feature>
<protein>
    <submittedName>
        <fullName evidence="7">Thiamine pyrophosphate-requiring protein PA2108</fullName>
    </submittedName>
</protein>
<evidence type="ECO:0000259" key="6">
    <source>
        <dbReference type="Pfam" id="PF02776"/>
    </source>
</evidence>
<dbReference type="Pfam" id="PF00205">
    <property type="entry name" value="TPP_enzyme_M"/>
    <property type="match status" value="1"/>
</dbReference>
<dbReference type="InterPro" id="IPR047210">
    <property type="entry name" value="TPP_PYR_POXB-like"/>
</dbReference>
<dbReference type="GO" id="GO:0003824">
    <property type="term" value="F:catalytic activity"/>
    <property type="evidence" value="ECO:0007669"/>
    <property type="project" value="InterPro"/>
</dbReference>
<reference evidence="7" key="1">
    <citation type="submission" date="2020-02" db="EMBL/GenBank/DDBJ databases">
        <authorList>
            <person name="Meier V. D."/>
        </authorList>
    </citation>
    <scope>NUCLEOTIDE SEQUENCE</scope>
    <source>
        <strain evidence="7">AVDCRST_MAG67</strain>
    </source>
</reference>
<evidence type="ECO:0000256" key="1">
    <source>
        <dbReference type="ARBA" id="ARBA00007812"/>
    </source>
</evidence>
<dbReference type="Pfam" id="PF02775">
    <property type="entry name" value="TPP_enzyme_C"/>
    <property type="match status" value="1"/>
</dbReference>
<feature type="domain" description="Thiamine pyrophosphate enzyme TPP-binding" evidence="5">
    <location>
        <begin position="392"/>
        <end position="547"/>
    </location>
</feature>
<keyword evidence="2 3" id="KW-0786">Thiamine pyrophosphate</keyword>
<dbReference type="Pfam" id="PF02776">
    <property type="entry name" value="TPP_enzyme_N"/>
    <property type="match status" value="1"/>
</dbReference>
<dbReference type="EMBL" id="CADCVQ010000164">
    <property type="protein sequence ID" value="CAA9529897.1"/>
    <property type="molecule type" value="Genomic_DNA"/>
</dbReference>
<organism evidence="7">
    <name type="scientific">uncultured Solirubrobacteraceae bacterium</name>
    <dbReference type="NCBI Taxonomy" id="1162706"/>
    <lineage>
        <taxon>Bacteria</taxon>
        <taxon>Bacillati</taxon>
        <taxon>Actinomycetota</taxon>
        <taxon>Thermoleophilia</taxon>
        <taxon>Solirubrobacterales</taxon>
        <taxon>Solirubrobacteraceae</taxon>
        <taxon>environmental samples</taxon>
    </lineage>
</organism>
<comment type="similarity">
    <text evidence="1 3">Belongs to the TPP enzyme family.</text>
</comment>
<dbReference type="GO" id="GO:0030976">
    <property type="term" value="F:thiamine pyrophosphate binding"/>
    <property type="evidence" value="ECO:0007669"/>
    <property type="project" value="InterPro"/>
</dbReference>
<dbReference type="InterPro" id="IPR011766">
    <property type="entry name" value="TPP_enzyme_TPP-bd"/>
</dbReference>
<evidence type="ECO:0000259" key="4">
    <source>
        <dbReference type="Pfam" id="PF00205"/>
    </source>
</evidence>
<evidence type="ECO:0000256" key="2">
    <source>
        <dbReference type="ARBA" id="ARBA00023052"/>
    </source>
</evidence>
<dbReference type="AlphaFoldDB" id="A0A6J4TRT6"/>
<dbReference type="NCBIfam" id="NF006129">
    <property type="entry name" value="PRK08273.1"/>
    <property type="match status" value="1"/>
</dbReference>
<dbReference type="InterPro" id="IPR047211">
    <property type="entry name" value="POXB-like"/>
</dbReference>
<dbReference type="GO" id="GO:0000287">
    <property type="term" value="F:magnesium ion binding"/>
    <property type="evidence" value="ECO:0007669"/>
    <property type="project" value="InterPro"/>
</dbReference>
<evidence type="ECO:0000259" key="5">
    <source>
        <dbReference type="Pfam" id="PF02775"/>
    </source>
</evidence>
<dbReference type="Gene3D" id="3.40.50.970">
    <property type="match status" value="2"/>
</dbReference>
<name>A0A6J4TRT6_9ACTN</name>
<dbReference type="SUPFAM" id="SSF52518">
    <property type="entry name" value="Thiamin diphosphate-binding fold (THDP-binding)"/>
    <property type="match status" value="2"/>
</dbReference>
<feature type="domain" description="Thiamine pyrophosphate enzyme central" evidence="4">
    <location>
        <begin position="205"/>
        <end position="332"/>
    </location>
</feature>
<proteinExistence type="inferred from homology"/>
<dbReference type="InterPro" id="IPR029035">
    <property type="entry name" value="DHS-like_NAD/FAD-binding_dom"/>
</dbReference>
<dbReference type="Gene3D" id="3.40.50.1220">
    <property type="entry name" value="TPP-binding domain"/>
    <property type="match status" value="1"/>
</dbReference>
<dbReference type="PANTHER" id="PTHR42981">
    <property type="entry name" value="PYRUVATE DEHYDROGENASE [UBIQUINONE]"/>
    <property type="match status" value="1"/>
</dbReference>
<dbReference type="InterPro" id="IPR029061">
    <property type="entry name" value="THDP-binding"/>
</dbReference>
<gene>
    <name evidence="7" type="ORF">AVDCRST_MAG67-4043</name>
</gene>
<dbReference type="InterPro" id="IPR012001">
    <property type="entry name" value="Thiamin_PyroP_enz_TPP-bd_dom"/>
</dbReference>
<accession>A0A6J4TRT6</accession>
<evidence type="ECO:0000256" key="3">
    <source>
        <dbReference type="RuleBase" id="RU362132"/>
    </source>
</evidence>
<dbReference type="SUPFAM" id="SSF52467">
    <property type="entry name" value="DHS-like NAD/FAD-binding domain"/>
    <property type="match status" value="1"/>
</dbReference>
<dbReference type="CDD" id="cd07039">
    <property type="entry name" value="TPP_PYR_POX"/>
    <property type="match status" value="1"/>
</dbReference>